<dbReference type="PANTHER" id="PTHR22744">
    <property type="entry name" value="HELIX LOOP HELIX PROTEIN 21-RELATED"/>
    <property type="match status" value="1"/>
</dbReference>
<evidence type="ECO:0000259" key="1">
    <source>
        <dbReference type="PROSITE" id="PS50097"/>
    </source>
</evidence>
<accession>A0A915CZR8</accession>
<dbReference type="PANTHER" id="PTHR22744:SF14">
    <property type="entry name" value="BTB DOMAIN-CONTAINING PROTEIN-RELATED"/>
    <property type="match status" value="1"/>
</dbReference>
<dbReference type="PROSITE" id="PS50097">
    <property type="entry name" value="BTB"/>
    <property type="match status" value="1"/>
</dbReference>
<dbReference type="InterPro" id="IPR000210">
    <property type="entry name" value="BTB/POZ_dom"/>
</dbReference>
<dbReference type="SUPFAM" id="SSF54695">
    <property type="entry name" value="POZ domain"/>
    <property type="match status" value="1"/>
</dbReference>
<evidence type="ECO:0000313" key="3">
    <source>
        <dbReference type="WBParaSite" id="jg14018"/>
    </source>
</evidence>
<name>A0A915CZR8_9BILA</name>
<evidence type="ECO:0000313" key="2">
    <source>
        <dbReference type="Proteomes" id="UP000887574"/>
    </source>
</evidence>
<feature type="domain" description="BTB" evidence="1">
    <location>
        <begin position="205"/>
        <end position="264"/>
    </location>
</feature>
<protein>
    <submittedName>
        <fullName evidence="3">BTB domain-containing protein</fullName>
    </submittedName>
</protein>
<keyword evidence="2" id="KW-1185">Reference proteome</keyword>
<sequence length="372" mass="41354">MEGDGDNSVPLEADISEASKMTINDLDARMQRMEAMVSEHDARLKQTKTMASDMQDVIATMQENNASVGVKKEEKITSSNTVRGFLRSSFKLDKDDMEPATEEIKIAGATFYLNAFKHVSSDGKTPCLSIYLSCEPDLDTVSYDVDYTICVLGSSSIQLPDSGNICFDKPFADICCSSFINKDYDLKHTNVALDVEFLNSSLVNSDCTLLVEGQRFTISKGLLVTYSNYFKTLFLGPFTEKVQDEVKLEGVIAAEFAVLLKAIYIPVSNKNALFVGKNCECLLRLADYFQVRLITKRCSNYLKSCPTSKIAMGEKLQLAQDYNLMDVMDLCVGQCKTMADLTAIFQSSVYSLLDSETKLRVYENVTKVNCTT</sequence>
<dbReference type="WBParaSite" id="jg14018">
    <property type="protein sequence ID" value="jg14018"/>
    <property type="gene ID" value="jg14018"/>
</dbReference>
<dbReference type="Proteomes" id="UP000887574">
    <property type="component" value="Unplaced"/>
</dbReference>
<dbReference type="Pfam" id="PF00651">
    <property type="entry name" value="BTB"/>
    <property type="match status" value="1"/>
</dbReference>
<dbReference type="InterPro" id="IPR011333">
    <property type="entry name" value="SKP1/BTB/POZ_sf"/>
</dbReference>
<dbReference type="Gene3D" id="3.30.710.10">
    <property type="entry name" value="Potassium Channel Kv1.1, Chain A"/>
    <property type="match status" value="1"/>
</dbReference>
<organism evidence="2 3">
    <name type="scientific">Ditylenchus dipsaci</name>
    <dbReference type="NCBI Taxonomy" id="166011"/>
    <lineage>
        <taxon>Eukaryota</taxon>
        <taxon>Metazoa</taxon>
        <taxon>Ecdysozoa</taxon>
        <taxon>Nematoda</taxon>
        <taxon>Chromadorea</taxon>
        <taxon>Rhabditida</taxon>
        <taxon>Tylenchina</taxon>
        <taxon>Tylenchomorpha</taxon>
        <taxon>Sphaerularioidea</taxon>
        <taxon>Anguinidae</taxon>
        <taxon>Anguininae</taxon>
        <taxon>Ditylenchus</taxon>
    </lineage>
</organism>
<reference evidence="3" key="1">
    <citation type="submission" date="2022-11" db="UniProtKB">
        <authorList>
            <consortium name="WormBaseParasite"/>
        </authorList>
    </citation>
    <scope>IDENTIFICATION</scope>
</reference>
<proteinExistence type="predicted"/>
<dbReference type="AlphaFoldDB" id="A0A915CZR8"/>
<dbReference type="CDD" id="cd18186">
    <property type="entry name" value="BTB_POZ_ZBTB_KLHL-like"/>
    <property type="match status" value="1"/>
</dbReference>
<dbReference type="SMART" id="SM00225">
    <property type="entry name" value="BTB"/>
    <property type="match status" value="1"/>
</dbReference>